<feature type="domain" description="Helicase ATP-binding" evidence="13">
    <location>
        <begin position="55"/>
        <end position="226"/>
    </location>
</feature>
<dbReference type="InterPro" id="IPR050079">
    <property type="entry name" value="DEAD_box_RNA_helicase"/>
</dbReference>
<dbReference type="InterPro" id="IPR000629">
    <property type="entry name" value="RNA-helicase_DEAD-box_CS"/>
</dbReference>
<name>A0A8C9BLC2_PHOSS</name>
<organism evidence="16 17">
    <name type="scientific">Phocoena sinus</name>
    <name type="common">Vaquita</name>
    <dbReference type="NCBI Taxonomy" id="42100"/>
    <lineage>
        <taxon>Eukaryota</taxon>
        <taxon>Metazoa</taxon>
        <taxon>Chordata</taxon>
        <taxon>Craniata</taxon>
        <taxon>Vertebrata</taxon>
        <taxon>Euteleostomi</taxon>
        <taxon>Mammalia</taxon>
        <taxon>Eutheria</taxon>
        <taxon>Laurasiatheria</taxon>
        <taxon>Artiodactyla</taxon>
        <taxon>Whippomorpha</taxon>
        <taxon>Cetacea</taxon>
        <taxon>Odontoceti</taxon>
        <taxon>Phocoenidae</taxon>
        <taxon>Phocoena</taxon>
    </lineage>
</organism>
<gene>
    <name evidence="16" type="primary">DDX47</name>
</gene>
<dbReference type="FunFam" id="3.40.50.300:FF:000681">
    <property type="entry name" value="probable ATP-dependent RNA helicase DDX47"/>
    <property type="match status" value="1"/>
</dbReference>
<evidence type="ECO:0000256" key="2">
    <source>
        <dbReference type="ARBA" id="ARBA00012552"/>
    </source>
</evidence>
<comment type="similarity">
    <text evidence="9">Belongs to the DEAD box helicase family. DDX47/RRP3 subfamily.</text>
</comment>
<dbReference type="InterPro" id="IPR014001">
    <property type="entry name" value="Helicase_ATP-bd"/>
</dbReference>
<dbReference type="InterPro" id="IPR027417">
    <property type="entry name" value="P-loop_NTPase"/>
</dbReference>
<dbReference type="SUPFAM" id="SSF52540">
    <property type="entry name" value="P-loop containing nucleoside triphosphate hydrolases"/>
    <property type="match status" value="2"/>
</dbReference>
<feature type="domain" description="Helicase C-terminal" evidence="14">
    <location>
        <begin position="187"/>
        <end position="348"/>
    </location>
</feature>
<evidence type="ECO:0000313" key="16">
    <source>
        <dbReference type="Ensembl" id="ENSPSNP00000008081.1"/>
    </source>
</evidence>
<keyword evidence="8" id="KW-0539">Nucleus</keyword>
<dbReference type="PROSITE" id="PS00039">
    <property type="entry name" value="DEAD_ATP_HELICASE"/>
    <property type="match status" value="1"/>
</dbReference>
<feature type="domain" description="DEAD-box RNA helicase Q" evidence="15">
    <location>
        <begin position="24"/>
        <end position="52"/>
    </location>
</feature>
<evidence type="ECO:0000256" key="7">
    <source>
        <dbReference type="ARBA" id="ARBA00022884"/>
    </source>
</evidence>
<feature type="region of interest" description="Disordered" evidence="12">
    <location>
        <begin position="366"/>
        <end position="406"/>
    </location>
</feature>
<dbReference type="Proteomes" id="UP000694554">
    <property type="component" value="Chromosome 10"/>
</dbReference>
<proteinExistence type="inferred from homology"/>
<dbReference type="GO" id="GO:0005634">
    <property type="term" value="C:nucleus"/>
    <property type="evidence" value="ECO:0007669"/>
    <property type="project" value="UniProtKB-SubCell"/>
</dbReference>
<evidence type="ECO:0000256" key="3">
    <source>
        <dbReference type="ARBA" id="ARBA00022741"/>
    </source>
</evidence>
<keyword evidence="7" id="KW-0694">RNA-binding</keyword>
<accession>A0A8C9BLC2</accession>
<sequence length="406" mass="45205">MAASEERDSLAEVPQMAVEEAETKTFKDLGVTDVLCEACDQLGWTKPTKIQIEAIPLALQGRDIIGLAETGSGKTGAFALPILNVLLETPQRLFALVLTPTRELAFQISEQFEALGSSIGVQCAVIVGGIDSMSQSLALAKKPHIVIATPGRLIDHLENTKGFNLRALKYLVMDEADRILNMDFETEVDKILKVIPRDRKTFLFSATMTKKVQKLQRAALKNPVKCAVSSKYQTVEKLQQYYLFIPSKFKSKRLGSLNKFKAKARSILLATDVASRGLDIPHVDVVVNFDIPTHSKDYIHRVGRTARAGRSGKSITFVTQYDVELFQRIEHLIGKKLPVFPTQDDEVMMLTERVSEAQRFARMELREHGEKKKRSWEAAGDGDDREGAIGVRNKVAGGKMKKRKGH</sequence>
<comment type="subcellular location">
    <subcellularLocation>
        <location evidence="1">Nucleus</location>
    </subcellularLocation>
</comment>
<evidence type="ECO:0000256" key="5">
    <source>
        <dbReference type="ARBA" id="ARBA00022806"/>
    </source>
</evidence>
<keyword evidence="4 11" id="KW-0378">Hydrolase</keyword>
<dbReference type="GO" id="GO:0003723">
    <property type="term" value="F:RNA binding"/>
    <property type="evidence" value="ECO:0007669"/>
    <property type="project" value="UniProtKB-KW"/>
</dbReference>
<dbReference type="PROSITE" id="PS51192">
    <property type="entry name" value="HELICASE_ATP_BIND_1"/>
    <property type="match status" value="1"/>
</dbReference>
<evidence type="ECO:0000256" key="9">
    <source>
        <dbReference type="ARBA" id="ARBA00024350"/>
    </source>
</evidence>
<reference evidence="16" key="1">
    <citation type="submission" date="2019-08" db="EMBL/GenBank/DDBJ databases">
        <title>Phocoena sinus (Vaquita) genome, mPhoSin1, primary haplotype.</title>
        <authorList>
            <person name="Morin P."/>
            <person name="Mountcastle J."/>
            <person name="Fungtammasan C."/>
            <person name="Rhie A."/>
            <person name="Rojas-Bracho L."/>
            <person name="Smith C.R."/>
            <person name="Taylor B.L."/>
            <person name="Gulland F.M.D."/>
            <person name="Musser W."/>
            <person name="Houck M."/>
            <person name="Haase B."/>
            <person name="Paez S."/>
            <person name="Howe K."/>
            <person name="Torrance J."/>
            <person name="Formenti G."/>
            <person name="Phillippy A."/>
            <person name="Ryder O."/>
            <person name="Jarvis E.D."/>
            <person name="Fedrigo O."/>
        </authorList>
    </citation>
    <scope>NUCLEOTIDE SEQUENCE [LARGE SCALE GENOMIC DNA]</scope>
</reference>
<dbReference type="PROSITE" id="PS51195">
    <property type="entry name" value="Q_MOTIF"/>
    <property type="match status" value="1"/>
</dbReference>
<keyword evidence="3 11" id="KW-0547">Nucleotide-binding</keyword>
<dbReference type="InterPro" id="IPR044765">
    <property type="entry name" value="DDX47/Rrp3_DEADc"/>
</dbReference>
<evidence type="ECO:0000256" key="10">
    <source>
        <dbReference type="PROSITE-ProRule" id="PRU00552"/>
    </source>
</evidence>
<dbReference type="GO" id="GO:0005829">
    <property type="term" value="C:cytosol"/>
    <property type="evidence" value="ECO:0007669"/>
    <property type="project" value="TreeGrafter"/>
</dbReference>
<dbReference type="PANTHER" id="PTHR47959">
    <property type="entry name" value="ATP-DEPENDENT RNA HELICASE RHLE-RELATED"/>
    <property type="match status" value="1"/>
</dbReference>
<dbReference type="PROSITE" id="PS51194">
    <property type="entry name" value="HELICASE_CTER"/>
    <property type="match status" value="1"/>
</dbReference>
<evidence type="ECO:0000256" key="4">
    <source>
        <dbReference type="ARBA" id="ARBA00022801"/>
    </source>
</evidence>
<dbReference type="GO" id="GO:0016787">
    <property type="term" value="F:hydrolase activity"/>
    <property type="evidence" value="ECO:0007669"/>
    <property type="project" value="UniProtKB-KW"/>
</dbReference>
<evidence type="ECO:0000256" key="11">
    <source>
        <dbReference type="RuleBase" id="RU000492"/>
    </source>
</evidence>
<reference evidence="16" key="3">
    <citation type="submission" date="2025-09" db="UniProtKB">
        <authorList>
            <consortium name="Ensembl"/>
        </authorList>
    </citation>
    <scope>IDENTIFICATION</scope>
</reference>
<keyword evidence="5 11" id="KW-0347">Helicase</keyword>
<evidence type="ECO:0000256" key="12">
    <source>
        <dbReference type="SAM" id="MobiDB-lite"/>
    </source>
</evidence>
<reference evidence="16" key="2">
    <citation type="submission" date="2025-08" db="UniProtKB">
        <authorList>
            <consortium name="Ensembl"/>
        </authorList>
    </citation>
    <scope>IDENTIFICATION</scope>
</reference>
<evidence type="ECO:0000256" key="1">
    <source>
        <dbReference type="ARBA" id="ARBA00004123"/>
    </source>
</evidence>
<dbReference type="EC" id="3.6.4.13" evidence="2"/>
<dbReference type="AlphaFoldDB" id="A0A8C9BLC2"/>
<dbReference type="Pfam" id="PF00270">
    <property type="entry name" value="DEAD"/>
    <property type="match status" value="1"/>
</dbReference>
<keyword evidence="6 11" id="KW-0067">ATP-binding</keyword>
<dbReference type="CDD" id="cd18787">
    <property type="entry name" value="SF2_C_DEAD"/>
    <property type="match status" value="1"/>
</dbReference>
<evidence type="ECO:0000256" key="6">
    <source>
        <dbReference type="ARBA" id="ARBA00022840"/>
    </source>
</evidence>
<protein>
    <recommendedName>
        <fullName evidence="2">RNA helicase</fullName>
        <ecNumber evidence="2">3.6.4.13</ecNumber>
    </recommendedName>
</protein>
<dbReference type="InterPro" id="IPR011545">
    <property type="entry name" value="DEAD/DEAH_box_helicase_dom"/>
</dbReference>
<feature type="short sequence motif" description="Q motif" evidence="10">
    <location>
        <begin position="24"/>
        <end position="52"/>
    </location>
</feature>
<dbReference type="GO" id="GO:0005524">
    <property type="term" value="F:ATP binding"/>
    <property type="evidence" value="ECO:0007669"/>
    <property type="project" value="UniProtKB-KW"/>
</dbReference>
<evidence type="ECO:0000256" key="8">
    <source>
        <dbReference type="ARBA" id="ARBA00023242"/>
    </source>
</evidence>
<dbReference type="Pfam" id="PF00271">
    <property type="entry name" value="Helicase_C"/>
    <property type="match status" value="1"/>
</dbReference>
<dbReference type="InterPro" id="IPR001650">
    <property type="entry name" value="Helicase_C-like"/>
</dbReference>
<dbReference type="GeneTree" id="ENSGT00940000155774"/>
<dbReference type="Ensembl" id="ENSPSNT00000009154.1">
    <property type="protein sequence ID" value="ENSPSNP00000008081.1"/>
    <property type="gene ID" value="ENSPSNG00000005942.1"/>
</dbReference>
<dbReference type="CDD" id="cd17954">
    <property type="entry name" value="DEADc_DDX47"/>
    <property type="match status" value="1"/>
</dbReference>
<dbReference type="PANTHER" id="PTHR47959:SF20">
    <property type="entry name" value="RNA HELICASE"/>
    <property type="match status" value="1"/>
</dbReference>
<dbReference type="SMART" id="SM00487">
    <property type="entry name" value="DEXDc"/>
    <property type="match status" value="1"/>
</dbReference>
<dbReference type="GO" id="GO:0003724">
    <property type="term" value="F:RNA helicase activity"/>
    <property type="evidence" value="ECO:0007669"/>
    <property type="project" value="UniProtKB-EC"/>
</dbReference>
<evidence type="ECO:0000259" key="13">
    <source>
        <dbReference type="PROSITE" id="PS51192"/>
    </source>
</evidence>
<evidence type="ECO:0000313" key="17">
    <source>
        <dbReference type="Proteomes" id="UP000694554"/>
    </source>
</evidence>
<dbReference type="SMART" id="SM00490">
    <property type="entry name" value="HELICc"/>
    <property type="match status" value="1"/>
</dbReference>
<evidence type="ECO:0000259" key="14">
    <source>
        <dbReference type="PROSITE" id="PS51194"/>
    </source>
</evidence>
<evidence type="ECO:0000259" key="15">
    <source>
        <dbReference type="PROSITE" id="PS51195"/>
    </source>
</evidence>
<dbReference type="InterPro" id="IPR014014">
    <property type="entry name" value="RNA_helicase_DEAD_Q_motif"/>
</dbReference>
<dbReference type="Gene3D" id="3.40.50.300">
    <property type="entry name" value="P-loop containing nucleotide triphosphate hydrolases"/>
    <property type="match status" value="2"/>
</dbReference>
<keyword evidence="17" id="KW-1185">Reference proteome</keyword>